<keyword evidence="1" id="KW-1185">Reference proteome</keyword>
<proteinExistence type="predicted"/>
<name>A0A915K0Y4_ROMCU</name>
<accession>A0A915K0Y4</accession>
<evidence type="ECO:0000313" key="1">
    <source>
        <dbReference type="Proteomes" id="UP000887565"/>
    </source>
</evidence>
<sequence length="69" mass="7816">MRRHLHERVTAVCPFVVVINTAAANRDVPVYQASLKKLSGQRQKLLFFKPFFGLRSAARSTTELSPEET</sequence>
<dbReference type="WBParaSite" id="nRc.2.0.1.t31969-RA">
    <property type="protein sequence ID" value="nRc.2.0.1.t31969-RA"/>
    <property type="gene ID" value="nRc.2.0.1.g31969"/>
</dbReference>
<reference evidence="2" key="1">
    <citation type="submission" date="2022-11" db="UniProtKB">
        <authorList>
            <consortium name="WormBaseParasite"/>
        </authorList>
    </citation>
    <scope>IDENTIFICATION</scope>
</reference>
<organism evidence="1 2">
    <name type="scientific">Romanomermis culicivorax</name>
    <name type="common">Nematode worm</name>
    <dbReference type="NCBI Taxonomy" id="13658"/>
    <lineage>
        <taxon>Eukaryota</taxon>
        <taxon>Metazoa</taxon>
        <taxon>Ecdysozoa</taxon>
        <taxon>Nematoda</taxon>
        <taxon>Enoplea</taxon>
        <taxon>Dorylaimia</taxon>
        <taxon>Mermithida</taxon>
        <taxon>Mermithoidea</taxon>
        <taxon>Mermithidae</taxon>
        <taxon>Romanomermis</taxon>
    </lineage>
</organism>
<dbReference type="AlphaFoldDB" id="A0A915K0Y4"/>
<evidence type="ECO:0000313" key="2">
    <source>
        <dbReference type="WBParaSite" id="nRc.2.0.1.t31969-RA"/>
    </source>
</evidence>
<protein>
    <submittedName>
        <fullName evidence="2">Uncharacterized protein</fullName>
    </submittedName>
</protein>
<dbReference type="Proteomes" id="UP000887565">
    <property type="component" value="Unplaced"/>
</dbReference>